<feature type="region of interest" description="Disordered" evidence="1">
    <location>
        <begin position="1"/>
        <end position="36"/>
    </location>
</feature>
<evidence type="ECO:0000256" key="1">
    <source>
        <dbReference type="SAM" id="MobiDB-lite"/>
    </source>
</evidence>
<protein>
    <submittedName>
        <fullName evidence="2">Uncharacterized protein</fullName>
    </submittedName>
</protein>
<reference evidence="2 3" key="1">
    <citation type="submission" date="2017-04" db="EMBL/GenBank/DDBJ databases">
        <title>Draft genome sequence of Tuber borchii Vittad., a whitish edible truffle.</title>
        <authorList>
            <consortium name="DOE Joint Genome Institute"/>
            <person name="Murat C."/>
            <person name="Kuo A."/>
            <person name="Barry K.W."/>
            <person name="Clum A."/>
            <person name="Dockter R.B."/>
            <person name="Fauchery L."/>
            <person name="Iotti M."/>
            <person name="Kohler A."/>
            <person name="Labutti K."/>
            <person name="Lindquist E.A."/>
            <person name="Lipzen A."/>
            <person name="Ohm R.A."/>
            <person name="Wang M."/>
            <person name="Grigoriev I.V."/>
            <person name="Zambonelli A."/>
            <person name="Martin F.M."/>
        </authorList>
    </citation>
    <scope>NUCLEOTIDE SEQUENCE [LARGE SCALE GENOMIC DNA]</scope>
    <source>
        <strain evidence="2 3">Tbo3840</strain>
    </source>
</reference>
<feature type="compositionally biased region" description="Polar residues" evidence="1">
    <location>
        <begin position="8"/>
        <end position="24"/>
    </location>
</feature>
<dbReference type="STRING" id="42251.A0A2T6ZAM5"/>
<dbReference type="EMBL" id="NESQ01000516">
    <property type="protein sequence ID" value="PUU72519.1"/>
    <property type="molecule type" value="Genomic_DNA"/>
</dbReference>
<evidence type="ECO:0000313" key="3">
    <source>
        <dbReference type="Proteomes" id="UP000244722"/>
    </source>
</evidence>
<feature type="compositionally biased region" description="Pro residues" evidence="1">
    <location>
        <begin position="88"/>
        <end position="100"/>
    </location>
</feature>
<gene>
    <name evidence="2" type="ORF">B9Z19DRAFT_1069705</name>
</gene>
<keyword evidence="3" id="KW-1185">Reference proteome</keyword>
<accession>A0A2T6ZAM5</accession>
<sequence>MRFGSLRLASTLQTAKQRSTNTISSGGGEIAHLDPDPVFDNGASYEMQDKPRRSAPVPIVATLMEMSDPLMPDHAPPSIVTYSTTPATAPPAISPPPPRPTEFDYSRSQTQPCVKPL</sequence>
<dbReference type="AlphaFoldDB" id="A0A2T6ZAM5"/>
<evidence type="ECO:0000313" key="2">
    <source>
        <dbReference type="EMBL" id="PUU72519.1"/>
    </source>
</evidence>
<comment type="caution">
    <text evidence="2">The sequence shown here is derived from an EMBL/GenBank/DDBJ whole genome shotgun (WGS) entry which is preliminary data.</text>
</comment>
<feature type="region of interest" description="Disordered" evidence="1">
    <location>
        <begin position="68"/>
        <end position="117"/>
    </location>
</feature>
<proteinExistence type="predicted"/>
<name>A0A2T6ZAM5_TUBBO</name>
<dbReference type="Proteomes" id="UP000244722">
    <property type="component" value="Unassembled WGS sequence"/>
</dbReference>
<organism evidence="2 3">
    <name type="scientific">Tuber borchii</name>
    <name type="common">White truffle</name>
    <dbReference type="NCBI Taxonomy" id="42251"/>
    <lineage>
        <taxon>Eukaryota</taxon>
        <taxon>Fungi</taxon>
        <taxon>Dikarya</taxon>
        <taxon>Ascomycota</taxon>
        <taxon>Pezizomycotina</taxon>
        <taxon>Pezizomycetes</taxon>
        <taxon>Pezizales</taxon>
        <taxon>Tuberaceae</taxon>
        <taxon>Tuber</taxon>
    </lineage>
</organism>
<feature type="compositionally biased region" description="Polar residues" evidence="1">
    <location>
        <begin position="106"/>
        <end position="117"/>
    </location>
</feature>